<dbReference type="Gene3D" id="1.25.40.10">
    <property type="entry name" value="Tetratricopeptide repeat domain"/>
    <property type="match status" value="2"/>
</dbReference>
<evidence type="ECO:0000256" key="3">
    <source>
        <dbReference type="PROSITE-ProRule" id="PRU00339"/>
    </source>
</evidence>
<dbReference type="PANTHER" id="PTHR45586">
    <property type="entry name" value="TPR REPEAT-CONTAINING PROTEIN PA4667"/>
    <property type="match status" value="1"/>
</dbReference>
<comment type="caution">
    <text evidence="4">The sequence shown here is derived from an EMBL/GenBank/DDBJ whole genome shotgun (WGS) entry which is preliminary data.</text>
</comment>
<dbReference type="InterPro" id="IPR011990">
    <property type="entry name" value="TPR-like_helical_dom_sf"/>
</dbReference>
<dbReference type="InterPro" id="IPR051012">
    <property type="entry name" value="CellSynth/LPSAsmb/PSIAsmb"/>
</dbReference>
<dbReference type="SUPFAM" id="SSF48452">
    <property type="entry name" value="TPR-like"/>
    <property type="match status" value="1"/>
</dbReference>
<dbReference type="Pfam" id="PF13432">
    <property type="entry name" value="TPR_16"/>
    <property type="match status" value="1"/>
</dbReference>
<name>A0A855X1H3_9BACT</name>
<reference evidence="4 5" key="1">
    <citation type="journal article" date="2018" name="ISME J.">
        <title>A methanotrophic archaeon couples anaerobic oxidation of methane to Fe(III) reduction.</title>
        <authorList>
            <person name="Cai C."/>
            <person name="Leu A.O."/>
            <person name="Xie G.J."/>
            <person name="Guo J."/>
            <person name="Feng Y."/>
            <person name="Zhao J.X."/>
            <person name="Tyson G.W."/>
            <person name="Yuan Z."/>
            <person name="Hu S."/>
        </authorList>
    </citation>
    <scope>NUCLEOTIDE SEQUENCE [LARGE SCALE GENOMIC DNA]</scope>
    <source>
        <strain evidence="4">FeB_12</strain>
    </source>
</reference>
<dbReference type="AlphaFoldDB" id="A0A855X1H3"/>
<evidence type="ECO:0000256" key="2">
    <source>
        <dbReference type="ARBA" id="ARBA00022803"/>
    </source>
</evidence>
<keyword evidence="1" id="KW-0677">Repeat</keyword>
<evidence type="ECO:0000313" key="4">
    <source>
        <dbReference type="EMBL" id="PWB72364.1"/>
    </source>
</evidence>
<proteinExistence type="predicted"/>
<dbReference type="PANTHER" id="PTHR45586:SF1">
    <property type="entry name" value="LIPOPOLYSACCHARIDE ASSEMBLY PROTEIN B"/>
    <property type="match status" value="1"/>
</dbReference>
<organism evidence="4 5">
    <name type="scientific">candidate division GN15 bacterium</name>
    <dbReference type="NCBI Taxonomy" id="2072418"/>
    <lineage>
        <taxon>Bacteria</taxon>
        <taxon>candidate division GN15</taxon>
    </lineage>
</organism>
<dbReference type="SMART" id="SM00028">
    <property type="entry name" value="TPR"/>
    <property type="match status" value="5"/>
</dbReference>
<evidence type="ECO:0000313" key="5">
    <source>
        <dbReference type="Proteomes" id="UP000250918"/>
    </source>
</evidence>
<protein>
    <recommendedName>
        <fullName evidence="6">Tetratricopeptide repeat protein</fullName>
    </recommendedName>
</protein>
<dbReference type="Pfam" id="PF07719">
    <property type="entry name" value="TPR_2"/>
    <property type="match status" value="1"/>
</dbReference>
<sequence length="467" mass="52255">MRNVFAGGLTLKPIMKIAAIGLLVVLVIGALSFAQGRKLPEGAYLKTAKIELSYDNLEHCPLAIAMLDSLFMHYGPHGEGMYLMTRIWDMYIEKTGKLEDKLTYAAKFAAYNDSLHITCASKTVKKKYQDKCDSYILISDSMKVKHYRVFQQAAVNYMNRLDTLNRAVAEATDSTVKAENEAMVKPTADTAVLYATLAMTIDPADTDPYLVLGSVYEKQKDYPKSTEWLSKGLLHAKDSSQILIQMAYNEIYANNYGAAIPFFKTYLGLRPEDTTNWFNLAICFTNTKQFDSAVAVYYKMLTLAPQSTDALSGLGDFYFQLARNANDSTTVAQQAGDDKRAAGWSDKRKVNLDSAYIYLKKAFDLDPKNAALGEEFAVVATTLSRWDEAAAAFVKLTELDPNQAENWMSLGDCYIGMKKFPEATAAYEKVIALQPNNKLILEKLRELYAETKQTDKVAEIDKKLKQL</sequence>
<gene>
    <name evidence="4" type="ORF">C3F09_06705</name>
</gene>
<evidence type="ECO:0000256" key="1">
    <source>
        <dbReference type="ARBA" id="ARBA00022737"/>
    </source>
</evidence>
<dbReference type="Proteomes" id="UP000250918">
    <property type="component" value="Unassembled WGS sequence"/>
</dbReference>
<dbReference type="EMBL" id="PQAP01000087">
    <property type="protein sequence ID" value="PWB72364.1"/>
    <property type="molecule type" value="Genomic_DNA"/>
</dbReference>
<feature type="repeat" description="TPR" evidence="3">
    <location>
        <begin position="274"/>
        <end position="307"/>
    </location>
</feature>
<dbReference type="InterPro" id="IPR019734">
    <property type="entry name" value="TPR_rpt"/>
</dbReference>
<keyword evidence="2 3" id="KW-0802">TPR repeat</keyword>
<dbReference type="PROSITE" id="PS50005">
    <property type="entry name" value="TPR"/>
    <property type="match status" value="2"/>
</dbReference>
<feature type="repeat" description="TPR" evidence="3">
    <location>
        <begin position="404"/>
        <end position="437"/>
    </location>
</feature>
<evidence type="ECO:0008006" key="6">
    <source>
        <dbReference type="Google" id="ProtNLM"/>
    </source>
</evidence>
<accession>A0A855X1H3</accession>
<dbReference type="InterPro" id="IPR013105">
    <property type="entry name" value="TPR_2"/>
</dbReference>